<dbReference type="InterPro" id="IPR007278">
    <property type="entry name" value="DUF397"/>
</dbReference>
<dbReference type="EMBL" id="BMTD01000002">
    <property type="protein sequence ID" value="GGU82030.1"/>
    <property type="molecule type" value="Genomic_DNA"/>
</dbReference>
<accession>A0A918I8N8</accession>
<organism evidence="3 4">
    <name type="scientific">Streptomyces filipinensis</name>
    <dbReference type="NCBI Taxonomy" id="66887"/>
    <lineage>
        <taxon>Bacteria</taxon>
        <taxon>Bacillati</taxon>
        <taxon>Actinomycetota</taxon>
        <taxon>Actinomycetes</taxon>
        <taxon>Kitasatosporales</taxon>
        <taxon>Streptomycetaceae</taxon>
        <taxon>Streptomyces</taxon>
    </lineage>
</organism>
<evidence type="ECO:0000313" key="3">
    <source>
        <dbReference type="EMBL" id="GGU82030.1"/>
    </source>
</evidence>
<sequence length="72" mass="7701">MVPDASVLKGWRKASHGGGDEGSCLEVLDRRPHGLPVRDSKVPHGPAVVSGRSAWSQFATWAVTPARDRAPE</sequence>
<dbReference type="AlphaFoldDB" id="A0A918I8N8"/>
<dbReference type="RefSeq" id="WP_191871674.1">
    <property type="nucleotide sequence ID" value="NZ_BMTD01000002.1"/>
</dbReference>
<evidence type="ECO:0000259" key="2">
    <source>
        <dbReference type="Pfam" id="PF04149"/>
    </source>
</evidence>
<gene>
    <name evidence="3" type="ORF">GCM10010260_13250</name>
</gene>
<name>A0A918I8N8_9ACTN</name>
<feature type="region of interest" description="Disordered" evidence="1">
    <location>
        <begin position="1"/>
        <end position="25"/>
    </location>
</feature>
<evidence type="ECO:0000256" key="1">
    <source>
        <dbReference type="SAM" id="MobiDB-lite"/>
    </source>
</evidence>
<dbReference type="Pfam" id="PF04149">
    <property type="entry name" value="DUF397"/>
    <property type="match status" value="1"/>
</dbReference>
<comment type="caution">
    <text evidence="3">The sequence shown here is derived from an EMBL/GenBank/DDBJ whole genome shotgun (WGS) entry which is preliminary data.</text>
</comment>
<protein>
    <recommendedName>
        <fullName evidence="2">DUF397 domain-containing protein</fullName>
    </recommendedName>
</protein>
<dbReference type="Proteomes" id="UP000618795">
    <property type="component" value="Unassembled WGS sequence"/>
</dbReference>
<feature type="domain" description="DUF397" evidence="2">
    <location>
        <begin position="10"/>
        <end position="60"/>
    </location>
</feature>
<evidence type="ECO:0000313" key="4">
    <source>
        <dbReference type="Proteomes" id="UP000618795"/>
    </source>
</evidence>
<keyword evidence="4" id="KW-1185">Reference proteome</keyword>
<proteinExistence type="predicted"/>
<reference evidence="3" key="2">
    <citation type="submission" date="2020-09" db="EMBL/GenBank/DDBJ databases">
        <authorList>
            <person name="Sun Q."/>
            <person name="Ohkuma M."/>
        </authorList>
    </citation>
    <scope>NUCLEOTIDE SEQUENCE</scope>
    <source>
        <strain evidence="3">JCM 4369</strain>
    </source>
</reference>
<reference evidence="3" key="1">
    <citation type="journal article" date="2014" name="Int. J. Syst. Evol. Microbiol.">
        <title>Complete genome sequence of Corynebacterium casei LMG S-19264T (=DSM 44701T), isolated from a smear-ripened cheese.</title>
        <authorList>
            <consortium name="US DOE Joint Genome Institute (JGI-PGF)"/>
            <person name="Walter F."/>
            <person name="Albersmeier A."/>
            <person name="Kalinowski J."/>
            <person name="Ruckert C."/>
        </authorList>
    </citation>
    <scope>NUCLEOTIDE SEQUENCE</scope>
    <source>
        <strain evidence="3">JCM 4369</strain>
    </source>
</reference>